<dbReference type="NCBIfam" id="NF007113">
    <property type="entry name" value="PRK09562.1"/>
    <property type="match status" value="1"/>
</dbReference>
<dbReference type="GO" id="GO:0047429">
    <property type="term" value="F:nucleoside triphosphate diphosphatase activity"/>
    <property type="evidence" value="ECO:0007669"/>
    <property type="project" value="InterPro"/>
</dbReference>
<dbReference type="FunFam" id="1.10.287.1080:FF:000001">
    <property type="entry name" value="Nucleoside triphosphate pyrophosphohydrolase"/>
    <property type="match status" value="1"/>
</dbReference>
<dbReference type="GO" id="GO:0006203">
    <property type="term" value="P:dGTP catabolic process"/>
    <property type="evidence" value="ECO:0007669"/>
    <property type="project" value="TreeGrafter"/>
</dbReference>
<dbReference type="InterPro" id="IPR011551">
    <property type="entry name" value="NTP_PyrPHydrolase_MazG"/>
</dbReference>
<evidence type="ECO:0000313" key="3">
    <source>
        <dbReference type="Proteomes" id="UP000182409"/>
    </source>
</evidence>
<dbReference type="Proteomes" id="UP000182409">
    <property type="component" value="Unassembled WGS sequence"/>
</dbReference>
<dbReference type="Gene3D" id="1.10.287.1080">
    <property type="entry name" value="MazG-like"/>
    <property type="match status" value="2"/>
</dbReference>
<dbReference type="PANTHER" id="PTHR30522">
    <property type="entry name" value="NUCLEOSIDE TRIPHOSPHATE PYROPHOSPHOHYDROLASE"/>
    <property type="match status" value="1"/>
</dbReference>
<name>A0A1H4TNZ9_9BACT</name>
<dbReference type="RefSeq" id="WP_074655507.1">
    <property type="nucleotide sequence ID" value="NZ_FNSD01000001.1"/>
</dbReference>
<dbReference type="CDD" id="cd11528">
    <property type="entry name" value="NTP-PPase_MazG_Nterm"/>
    <property type="match status" value="1"/>
</dbReference>
<evidence type="ECO:0000313" key="2">
    <source>
        <dbReference type="EMBL" id="SEC57968.1"/>
    </source>
</evidence>
<dbReference type="NCBIfam" id="TIGR00444">
    <property type="entry name" value="mazG"/>
    <property type="match status" value="1"/>
</dbReference>
<dbReference type="CDD" id="cd11529">
    <property type="entry name" value="NTP-PPase_MazG_Cterm"/>
    <property type="match status" value="1"/>
</dbReference>
<dbReference type="InterPro" id="IPR048015">
    <property type="entry name" value="NTP-PPase_MazG-like_N"/>
</dbReference>
<dbReference type="GO" id="GO:0046081">
    <property type="term" value="P:dUTP catabolic process"/>
    <property type="evidence" value="ECO:0007669"/>
    <property type="project" value="TreeGrafter"/>
</dbReference>
<dbReference type="GO" id="GO:0046076">
    <property type="term" value="P:dTTP catabolic process"/>
    <property type="evidence" value="ECO:0007669"/>
    <property type="project" value="TreeGrafter"/>
</dbReference>
<dbReference type="GO" id="GO:0006950">
    <property type="term" value="P:response to stress"/>
    <property type="evidence" value="ECO:0007669"/>
    <property type="project" value="UniProtKB-ARBA"/>
</dbReference>
<evidence type="ECO:0000259" key="1">
    <source>
        <dbReference type="Pfam" id="PF03819"/>
    </source>
</evidence>
<dbReference type="InterPro" id="IPR048011">
    <property type="entry name" value="NTP-PPase_MazG-like_C"/>
</dbReference>
<protein>
    <submittedName>
        <fullName evidence="2">XTP/dITP diphosphohydrolase/ATP diphosphatase</fullName>
    </submittedName>
</protein>
<dbReference type="PANTHER" id="PTHR30522:SF0">
    <property type="entry name" value="NUCLEOSIDE TRIPHOSPHATE PYROPHOSPHOHYDROLASE"/>
    <property type="match status" value="1"/>
</dbReference>
<accession>A0A1H4TNZ9</accession>
<proteinExistence type="predicted"/>
<gene>
    <name evidence="2" type="ORF">SAMN05443244_3810</name>
</gene>
<feature type="domain" description="NTP pyrophosphohydrolase MazG-like" evidence="1">
    <location>
        <begin position="36"/>
        <end position="109"/>
    </location>
</feature>
<dbReference type="GO" id="GO:0046061">
    <property type="term" value="P:dATP catabolic process"/>
    <property type="evidence" value="ECO:0007669"/>
    <property type="project" value="TreeGrafter"/>
</dbReference>
<dbReference type="GO" id="GO:0046052">
    <property type="term" value="P:UTP catabolic process"/>
    <property type="evidence" value="ECO:0007669"/>
    <property type="project" value="TreeGrafter"/>
</dbReference>
<dbReference type="EMBL" id="FNSD01000001">
    <property type="protein sequence ID" value="SEC57968.1"/>
    <property type="molecule type" value="Genomic_DNA"/>
</dbReference>
<feature type="domain" description="NTP pyrophosphohydrolase MazG-like" evidence="1">
    <location>
        <begin position="179"/>
        <end position="236"/>
    </location>
</feature>
<reference evidence="2 3" key="1">
    <citation type="submission" date="2016-10" db="EMBL/GenBank/DDBJ databases">
        <authorList>
            <person name="de Groot N.N."/>
        </authorList>
    </citation>
    <scope>NUCLEOTIDE SEQUENCE [LARGE SCALE GENOMIC DNA]</scope>
    <source>
        <strain evidence="2 3">AB35.6</strain>
    </source>
</reference>
<organism evidence="2 3">
    <name type="scientific">Terriglobus roseus</name>
    <dbReference type="NCBI Taxonomy" id="392734"/>
    <lineage>
        <taxon>Bacteria</taxon>
        <taxon>Pseudomonadati</taxon>
        <taxon>Acidobacteriota</taxon>
        <taxon>Terriglobia</taxon>
        <taxon>Terriglobales</taxon>
        <taxon>Acidobacteriaceae</taxon>
        <taxon>Terriglobus</taxon>
    </lineage>
</organism>
<keyword evidence="2" id="KW-0378">Hydrolase</keyword>
<dbReference type="AlphaFoldDB" id="A0A1H4TNZ9"/>
<sequence>MIDNSSAQAAGEAFAEAVRIMAQLRGPGGCPWDREQTMDSIKPHTLEETYEVFDAIDRRAWPELRDELGDLLLQVIFYAQIAADDAHFNIEEVVLGLSAKLIRRHPHIFADAVAETASDVNRTWEAVKQQERAGKPKCDEGLMADVPQFMPALVEARKLGSKAAKVGFDWPDVTGLFDKVQEEIAEVRAEVTESPDVAKLEEEIGDLYFVLTNLSRHLQVDPEQALRKANAKFRRRFRAMEVEAGDAFEGLSLQEKDTLWDNAKAAERQA</sequence>
<dbReference type="SUPFAM" id="SSF101386">
    <property type="entry name" value="all-alpha NTP pyrophosphatases"/>
    <property type="match status" value="2"/>
</dbReference>
<dbReference type="GO" id="GO:0046047">
    <property type="term" value="P:TTP catabolic process"/>
    <property type="evidence" value="ECO:0007669"/>
    <property type="project" value="TreeGrafter"/>
</dbReference>
<dbReference type="InterPro" id="IPR004518">
    <property type="entry name" value="MazG-like_dom"/>
</dbReference>
<dbReference type="OrthoDB" id="9808939at2"/>
<dbReference type="Pfam" id="PF03819">
    <property type="entry name" value="MazG"/>
    <property type="match status" value="2"/>
</dbReference>